<keyword evidence="2" id="KW-1185">Reference proteome</keyword>
<comment type="caution">
    <text evidence="1">The sequence shown here is derived from an EMBL/GenBank/DDBJ whole genome shotgun (WGS) entry which is preliminary data.</text>
</comment>
<dbReference type="RefSeq" id="WP_273942021.1">
    <property type="nucleotide sequence ID" value="NZ_CP097263.1"/>
</dbReference>
<gene>
    <name evidence="1" type="ORF">ACFFH7_10635</name>
</gene>
<protein>
    <submittedName>
        <fullName evidence="1">Uncharacterized protein</fullName>
    </submittedName>
</protein>
<evidence type="ECO:0000313" key="2">
    <source>
        <dbReference type="Proteomes" id="UP001589810"/>
    </source>
</evidence>
<name>A0ABV6MNT2_9PSEU</name>
<proteinExistence type="predicted"/>
<sequence length="109" mass="12460">MSLHMDNIEVLDDEVVVEDETRHTRVVKVDNRDSGDTIRLLVPVNKRLAVVIDIMYTEFGVDRQPDDRLTCRQNGQDVFQFADETLERYIEQGHCPGLHWSFVGDTGGA</sequence>
<reference evidence="1 2" key="1">
    <citation type="submission" date="2024-09" db="EMBL/GenBank/DDBJ databases">
        <authorList>
            <person name="Sun Q."/>
            <person name="Mori K."/>
        </authorList>
    </citation>
    <scope>NUCLEOTIDE SEQUENCE [LARGE SCALE GENOMIC DNA]</scope>
    <source>
        <strain evidence="1 2">TBRC 1432</strain>
    </source>
</reference>
<evidence type="ECO:0000313" key="1">
    <source>
        <dbReference type="EMBL" id="MFC0541939.1"/>
    </source>
</evidence>
<dbReference type="EMBL" id="JBHLUD010000002">
    <property type="protein sequence ID" value="MFC0541939.1"/>
    <property type="molecule type" value="Genomic_DNA"/>
</dbReference>
<dbReference type="Proteomes" id="UP001589810">
    <property type="component" value="Unassembled WGS sequence"/>
</dbReference>
<organism evidence="1 2">
    <name type="scientific">Kutzneria chonburiensis</name>
    <dbReference type="NCBI Taxonomy" id="1483604"/>
    <lineage>
        <taxon>Bacteria</taxon>
        <taxon>Bacillati</taxon>
        <taxon>Actinomycetota</taxon>
        <taxon>Actinomycetes</taxon>
        <taxon>Pseudonocardiales</taxon>
        <taxon>Pseudonocardiaceae</taxon>
        <taxon>Kutzneria</taxon>
    </lineage>
</organism>
<accession>A0ABV6MNT2</accession>